<accession>A0A1I7YT30</accession>
<evidence type="ECO:0000313" key="2">
    <source>
        <dbReference type="Proteomes" id="UP000095287"/>
    </source>
</evidence>
<feature type="region of interest" description="Disordered" evidence="1">
    <location>
        <begin position="1"/>
        <end position="37"/>
    </location>
</feature>
<reference evidence="3" key="1">
    <citation type="submission" date="2016-11" db="UniProtKB">
        <authorList>
            <consortium name="WormBaseParasite"/>
        </authorList>
    </citation>
    <scope>IDENTIFICATION</scope>
</reference>
<evidence type="ECO:0000256" key="1">
    <source>
        <dbReference type="SAM" id="MobiDB-lite"/>
    </source>
</evidence>
<dbReference type="WBParaSite" id="L893_g19207.t1">
    <property type="protein sequence ID" value="L893_g19207.t1"/>
    <property type="gene ID" value="L893_g19207"/>
</dbReference>
<sequence>MTLTNGEIRPSVTADEEPYAESLSGKSDLSERGHRDLPSRKEVQERFLACATRHRIEEVEQSAADMVLASSNILLANIIESACRLRRNYLMEERGYTHSYGTTEQSIMACFGVVPVESIQRNKSNISARDLLEGIRFDKRLKLGGPLRSMLTTRLKSVVDPPKKQRKKRIAPSTGSEPARKVAKEAGGVRRWVEKPPSV</sequence>
<feature type="compositionally biased region" description="Basic and acidic residues" evidence="1">
    <location>
        <begin position="28"/>
        <end position="37"/>
    </location>
</feature>
<dbReference type="Proteomes" id="UP000095287">
    <property type="component" value="Unplaced"/>
</dbReference>
<keyword evidence="2" id="KW-1185">Reference proteome</keyword>
<organism evidence="2 3">
    <name type="scientific">Steinernema glaseri</name>
    <dbReference type="NCBI Taxonomy" id="37863"/>
    <lineage>
        <taxon>Eukaryota</taxon>
        <taxon>Metazoa</taxon>
        <taxon>Ecdysozoa</taxon>
        <taxon>Nematoda</taxon>
        <taxon>Chromadorea</taxon>
        <taxon>Rhabditida</taxon>
        <taxon>Tylenchina</taxon>
        <taxon>Panagrolaimomorpha</taxon>
        <taxon>Strongyloidoidea</taxon>
        <taxon>Steinernematidae</taxon>
        <taxon>Steinernema</taxon>
    </lineage>
</organism>
<feature type="compositionally biased region" description="Basic and acidic residues" evidence="1">
    <location>
        <begin position="178"/>
        <end position="199"/>
    </location>
</feature>
<protein>
    <submittedName>
        <fullName evidence="3">CBFD_NFYB_HMF domain-containing protein</fullName>
    </submittedName>
</protein>
<dbReference type="AlphaFoldDB" id="A0A1I7YT30"/>
<feature type="region of interest" description="Disordered" evidence="1">
    <location>
        <begin position="157"/>
        <end position="199"/>
    </location>
</feature>
<evidence type="ECO:0000313" key="3">
    <source>
        <dbReference type="WBParaSite" id="L893_g19207.t1"/>
    </source>
</evidence>
<proteinExistence type="predicted"/>
<name>A0A1I7YT30_9BILA</name>